<organism evidence="1 2">
    <name type="scientific">Gandjariella thermophila</name>
    <dbReference type="NCBI Taxonomy" id="1931992"/>
    <lineage>
        <taxon>Bacteria</taxon>
        <taxon>Bacillati</taxon>
        <taxon>Actinomycetota</taxon>
        <taxon>Actinomycetes</taxon>
        <taxon>Pseudonocardiales</taxon>
        <taxon>Pseudonocardiaceae</taxon>
        <taxon>Gandjariella</taxon>
    </lineage>
</organism>
<comment type="caution">
    <text evidence="1">The sequence shown here is derived from an EMBL/GenBank/DDBJ whole genome shotgun (WGS) entry which is preliminary data.</text>
</comment>
<evidence type="ECO:0000313" key="1">
    <source>
        <dbReference type="EMBL" id="GDY33529.1"/>
    </source>
</evidence>
<dbReference type="Proteomes" id="UP000298860">
    <property type="component" value="Unassembled WGS sequence"/>
</dbReference>
<keyword evidence="2" id="KW-1185">Reference proteome</keyword>
<reference evidence="2" key="1">
    <citation type="submission" date="2019-04" db="EMBL/GenBank/DDBJ databases">
        <title>Draft genome sequence of Pseudonocardiaceae bacterium SL3-2-4.</title>
        <authorList>
            <person name="Ningsih F."/>
            <person name="Yokota A."/>
            <person name="Sakai Y."/>
            <person name="Nanatani K."/>
            <person name="Yabe S."/>
            <person name="Oetari A."/>
            <person name="Sjamsuridzal W."/>
        </authorList>
    </citation>
    <scope>NUCLEOTIDE SEQUENCE [LARGE SCALE GENOMIC DNA]</scope>
    <source>
        <strain evidence="2">SL3-2-4</strain>
    </source>
</reference>
<sequence length="208" mass="22543">MTKTYESAAILLLRRLAGRLADSTLESLWSYLGAGELVMLEDTLFGALELEDVALTQDEVRTLRDMLDDPNDARLNDVTVLSTEQPEQRYRFTAGTENGANEAAVTETDRVVIGEVSKLPSVRRVLRARRHPAGSGPAGQGTWVYLVQVAAGTYVPHVLPGISSALLLSDAGTYPVEVVAEGEELPPYQSAALTTGRQIWPPDPGERP</sequence>
<dbReference type="EMBL" id="BJFL01000045">
    <property type="protein sequence ID" value="GDY33529.1"/>
    <property type="molecule type" value="Genomic_DNA"/>
</dbReference>
<evidence type="ECO:0000313" key="2">
    <source>
        <dbReference type="Proteomes" id="UP000298860"/>
    </source>
</evidence>
<dbReference type="AlphaFoldDB" id="A0A4D4JGU7"/>
<accession>A0A4D4JGU7</accession>
<protein>
    <submittedName>
        <fullName evidence="1">Uncharacterized protein</fullName>
    </submittedName>
</protein>
<name>A0A4D4JGU7_9PSEU</name>
<gene>
    <name evidence="1" type="ORF">GTS_51620</name>
</gene>
<dbReference type="RefSeq" id="WP_137816463.1">
    <property type="nucleotide sequence ID" value="NZ_BJFL01000045.1"/>
</dbReference>
<proteinExistence type="predicted"/>
<dbReference type="OrthoDB" id="3681982at2"/>